<evidence type="ECO:0000256" key="1">
    <source>
        <dbReference type="ARBA" id="ARBA00004141"/>
    </source>
</evidence>
<dbReference type="Gene3D" id="3.40.50.1000">
    <property type="entry name" value="HAD superfamily/HAD-like"/>
    <property type="match status" value="1"/>
</dbReference>
<dbReference type="SMART" id="SM00831">
    <property type="entry name" value="Cation_ATPase_N"/>
    <property type="match status" value="1"/>
</dbReference>
<evidence type="ECO:0000256" key="9">
    <source>
        <dbReference type="SAM" id="MobiDB-lite"/>
    </source>
</evidence>
<sequence>MTAHQGSADSSENHDPPTPETVAGKVWHMLPRREVLELLQTRPSGLHADEVAARRAAFGANTLPQKGRTPLLVVYLRQFKNPLIYLLLAATVVSVAVAEWADAIFIFVVIQMNAVIGGVQEARAEASADALRHLVQNVAEVVRVGRRVRVDAADLVPGDIVRLESGTSVPADLRIFSLTELSVDESLLTGESTPVDKTPEAMARDSAPLGDRRNMLFAGATVLSGRVTGVVTATGMQTEIGRIAAALEAGDMPAPPLVAGLKRFGDVIGVATLVLIAVIGTVQFLQGLPLVTVFLVAVALAVAAIPEGLPVAITIALAIATGRMAKRNVIVRALPAVEGLGSCTLIASDKTGTLTCNELTVKRVQLFAGGMPGPVLRIGGEGFSLDGTVDVADGAGVRDLSEAERAGLRELAAAGALCNEASLSIADEKTEVVGDTVDVAFLVLAEKLGLCRADLAAERPELTLIPYEPQQRYGAIFTQGAANDEAVVHVKGAAEVVLAMCAGVDTDAALAAADRMAADGYRVLAVAGGTVPAEGAEHGGRAALRGLTFLGLVGLIDPVRPEVPAAVTACREAGIDVRMITGDHPATALAIARDLGIASEAGEVITGRQLAACGDGGADFDALVNRTRVFARIEPVQKLAIVKALQRGGHVVAVSGDGVNDAPALSAGDIGVAMGRGGTDAAREASDLVLADDNFASIVAGVEEGRIAYDNVRKLVFLLITTGLGEIVLFLFAILAGLPPPLFAVQLLWLNLVTNGIQDVALAFERGEPGVLKRKPRPPGERLFEKRMITQVAVSGVVMGGIAFGFYAVLLSWGVGEFEARNLLLLLMVLFENVHALNARSETRSILSVPFAANPFLILAIVGAQGLHIAVMHVPVLADVLQVAPISWENWALVALLAVSLVLVVEALKLLRRLGEKNSRFHMSH</sequence>
<feature type="compositionally biased region" description="Polar residues" evidence="9">
    <location>
        <begin position="1"/>
        <end position="10"/>
    </location>
</feature>
<proteinExistence type="inferred from homology"/>
<dbReference type="InterPro" id="IPR018303">
    <property type="entry name" value="ATPase_P-typ_P_site"/>
</dbReference>
<keyword evidence="5" id="KW-0067">ATP-binding</keyword>
<dbReference type="InterPro" id="IPR008250">
    <property type="entry name" value="ATPase_P-typ_transduc_dom_A_sf"/>
</dbReference>
<reference evidence="13" key="1">
    <citation type="submission" date="2023-07" db="EMBL/GenBank/DDBJ databases">
        <title>Genome sequencing of Purple Non-Sulfur Bacteria from various extreme environments.</title>
        <authorList>
            <person name="Mayer M."/>
        </authorList>
    </citation>
    <scope>NUCLEOTIDE SEQUENCE [LARGE SCALE GENOMIC DNA]</scope>
    <source>
        <strain evidence="13">DSM 17935</strain>
    </source>
</reference>
<dbReference type="PRINTS" id="PR00119">
    <property type="entry name" value="CATATPASE"/>
</dbReference>
<dbReference type="PANTHER" id="PTHR43294">
    <property type="entry name" value="SODIUM/POTASSIUM-TRANSPORTING ATPASE SUBUNIT ALPHA"/>
    <property type="match status" value="1"/>
</dbReference>
<feature type="transmembrane region" description="Helical" evidence="10">
    <location>
        <begin position="742"/>
        <end position="764"/>
    </location>
</feature>
<dbReference type="InterPro" id="IPR050510">
    <property type="entry name" value="Cation_transp_ATPase_P-type"/>
</dbReference>
<evidence type="ECO:0000259" key="11">
    <source>
        <dbReference type="SMART" id="SM00831"/>
    </source>
</evidence>
<evidence type="ECO:0000313" key="12">
    <source>
        <dbReference type="EMBL" id="MCW2307172.1"/>
    </source>
</evidence>
<comment type="subcellular location">
    <subcellularLocation>
        <location evidence="1">Membrane</location>
        <topology evidence="1">Multi-pass membrane protein</topology>
    </subcellularLocation>
</comment>
<keyword evidence="4" id="KW-0547">Nucleotide-binding</keyword>
<keyword evidence="3 10" id="KW-0812">Transmembrane</keyword>
<dbReference type="InterPro" id="IPR036412">
    <property type="entry name" value="HAD-like_sf"/>
</dbReference>
<keyword evidence="13" id="KW-1185">Reference proteome</keyword>
<dbReference type="InterPro" id="IPR004014">
    <property type="entry name" value="ATPase_P-typ_cation-transptr_N"/>
</dbReference>
<dbReference type="SUPFAM" id="SSF81665">
    <property type="entry name" value="Calcium ATPase, transmembrane domain M"/>
    <property type="match status" value="1"/>
</dbReference>
<dbReference type="Pfam" id="PF00122">
    <property type="entry name" value="E1-E2_ATPase"/>
    <property type="match status" value="1"/>
</dbReference>
<dbReference type="PROSITE" id="PS00154">
    <property type="entry name" value="ATPASE_E1_E2"/>
    <property type="match status" value="1"/>
</dbReference>
<dbReference type="SUPFAM" id="SSF81660">
    <property type="entry name" value="Metal cation-transporting ATPase, ATP-binding domain N"/>
    <property type="match status" value="1"/>
</dbReference>
<protein>
    <submittedName>
        <fullName evidence="12">Magnesium-transporting ATPase (P-type)</fullName>
    </submittedName>
</protein>
<dbReference type="PRINTS" id="PR00120">
    <property type="entry name" value="HATPASE"/>
</dbReference>
<evidence type="ECO:0000256" key="2">
    <source>
        <dbReference type="ARBA" id="ARBA00005675"/>
    </source>
</evidence>
<evidence type="ECO:0000256" key="3">
    <source>
        <dbReference type="ARBA" id="ARBA00022692"/>
    </source>
</evidence>
<feature type="region of interest" description="Disordered" evidence="9">
    <location>
        <begin position="1"/>
        <end position="22"/>
    </location>
</feature>
<feature type="domain" description="Cation-transporting P-type ATPase N-terminal" evidence="11">
    <location>
        <begin position="26"/>
        <end position="99"/>
    </location>
</feature>
<feature type="transmembrane region" description="Helical" evidence="10">
    <location>
        <begin position="891"/>
        <end position="911"/>
    </location>
</feature>
<dbReference type="RefSeq" id="WP_264600818.1">
    <property type="nucleotide sequence ID" value="NZ_JAOQNS010000003.1"/>
</dbReference>
<dbReference type="SFLD" id="SFLDF00027">
    <property type="entry name" value="p-type_atpase"/>
    <property type="match status" value="1"/>
</dbReference>
<dbReference type="Pfam" id="PF00690">
    <property type="entry name" value="Cation_ATPase_N"/>
    <property type="match status" value="1"/>
</dbReference>
<dbReference type="SFLD" id="SFLDS00003">
    <property type="entry name" value="Haloacid_Dehalogenase"/>
    <property type="match status" value="1"/>
</dbReference>
<gene>
    <name evidence="12" type="ORF">M2319_001494</name>
</gene>
<dbReference type="Gene3D" id="3.40.1110.10">
    <property type="entry name" value="Calcium-transporting ATPase, cytoplasmic domain N"/>
    <property type="match status" value="1"/>
</dbReference>
<organism evidence="12 13">
    <name type="scientific">Rhodobium gokarnense</name>
    <dbReference type="NCBI Taxonomy" id="364296"/>
    <lineage>
        <taxon>Bacteria</taxon>
        <taxon>Pseudomonadati</taxon>
        <taxon>Pseudomonadota</taxon>
        <taxon>Alphaproteobacteria</taxon>
        <taxon>Hyphomicrobiales</taxon>
        <taxon>Rhodobiaceae</taxon>
        <taxon>Rhodobium</taxon>
    </lineage>
</organism>
<feature type="transmembrane region" description="Helical" evidence="10">
    <location>
        <begin position="83"/>
        <end position="110"/>
    </location>
</feature>
<keyword evidence="6" id="KW-1278">Translocase</keyword>
<name>A0ABT3H9U0_9HYPH</name>
<feature type="transmembrane region" description="Helical" evidence="10">
    <location>
        <begin position="291"/>
        <end position="320"/>
    </location>
</feature>
<dbReference type="Proteomes" id="UP001209755">
    <property type="component" value="Unassembled WGS sequence"/>
</dbReference>
<dbReference type="Gene3D" id="1.20.1110.10">
    <property type="entry name" value="Calcium-transporting ATPase, transmembrane domain"/>
    <property type="match status" value="1"/>
</dbReference>
<dbReference type="SUPFAM" id="SSF81653">
    <property type="entry name" value="Calcium ATPase, transduction domain A"/>
    <property type="match status" value="1"/>
</dbReference>
<evidence type="ECO:0000313" key="13">
    <source>
        <dbReference type="Proteomes" id="UP001209755"/>
    </source>
</evidence>
<feature type="transmembrane region" description="Helical" evidence="10">
    <location>
        <begin position="267"/>
        <end position="285"/>
    </location>
</feature>
<accession>A0ABT3H9U0</accession>
<dbReference type="InterPro" id="IPR023214">
    <property type="entry name" value="HAD_sf"/>
</dbReference>
<feature type="transmembrane region" description="Helical" evidence="10">
    <location>
        <begin position="792"/>
        <end position="814"/>
    </location>
</feature>
<dbReference type="SUPFAM" id="SSF56784">
    <property type="entry name" value="HAD-like"/>
    <property type="match status" value="1"/>
</dbReference>
<evidence type="ECO:0000256" key="6">
    <source>
        <dbReference type="ARBA" id="ARBA00022967"/>
    </source>
</evidence>
<evidence type="ECO:0000256" key="4">
    <source>
        <dbReference type="ARBA" id="ARBA00022741"/>
    </source>
</evidence>
<evidence type="ECO:0000256" key="8">
    <source>
        <dbReference type="ARBA" id="ARBA00023136"/>
    </source>
</evidence>
<comment type="caution">
    <text evidence="12">The sequence shown here is derived from an EMBL/GenBank/DDBJ whole genome shotgun (WGS) entry which is preliminary data.</text>
</comment>
<dbReference type="NCBIfam" id="TIGR01494">
    <property type="entry name" value="ATPase_P-type"/>
    <property type="match status" value="2"/>
</dbReference>
<dbReference type="EMBL" id="JAOQNS010000003">
    <property type="protein sequence ID" value="MCW2307172.1"/>
    <property type="molecule type" value="Genomic_DNA"/>
</dbReference>
<dbReference type="Pfam" id="PF00689">
    <property type="entry name" value="Cation_ATPase_C"/>
    <property type="match status" value="1"/>
</dbReference>
<dbReference type="InterPro" id="IPR023298">
    <property type="entry name" value="ATPase_P-typ_TM_dom_sf"/>
</dbReference>
<evidence type="ECO:0000256" key="10">
    <source>
        <dbReference type="SAM" id="Phobius"/>
    </source>
</evidence>
<dbReference type="SFLD" id="SFLDG00002">
    <property type="entry name" value="C1.7:_P-type_atpase_like"/>
    <property type="match status" value="1"/>
</dbReference>
<feature type="transmembrane region" description="Helical" evidence="10">
    <location>
        <begin position="715"/>
        <end position="736"/>
    </location>
</feature>
<dbReference type="InterPro" id="IPR044492">
    <property type="entry name" value="P_typ_ATPase_HD_dom"/>
</dbReference>
<keyword evidence="7 10" id="KW-1133">Transmembrane helix</keyword>
<evidence type="ECO:0000256" key="7">
    <source>
        <dbReference type="ARBA" id="ARBA00022989"/>
    </source>
</evidence>
<dbReference type="PANTHER" id="PTHR43294:SF20">
    <property type="entry name" value="P-TYPE ATPASE"/>
    <property type="match status" value="1"/>
</dbReference>
<dbReference type="InterPro" id="IPR001757">
    <property type="entry name" value="P_typ_ATPase"/>
</dbReference>
<feature type="transmembrane region" description="Helical" evidence="10">
    <location>
        <begin position="851"/>
        <end position="871"/>
    </location>
</feature>
<dbReference type="InterPro" id="IPR006068">
    <property type="entry name" value="ATPase_P-typ_cation-transptr_C"/>
</dbReference>
<evidence type="ECO:0000256" key="5">
    <source>
        <dbReference type="ARBA" id="ARBA00022840"/>
    </source>
</evidence>
<dbReference type="InterPro" id="IPR023299">
    <property type="entry name" value="ATPase_P-typ_cyto_dom_N"/>
</dbReference>
<dbReference type="InterPro" id="IPR059000">
    <property type="entry name" value="ATPase_P-type_domA"/>
</dbReference>
<keyword evidence="8 10" id="KW-0472">Membrane</keyword>
<comment type="similarity">
    <text evidence="2">Belongs to the cation transport ATPase (P-type) (TC 3.A.3) family. Type IIA subfamily.</text>
</comment>
<dbReference type="Pfam" id="PF13246">
    <property type="entry name" value="Cation_ATPase"/>
    <property type="match status" value="1"/>
</dbReference>
<dbReference type="Gene3D" id="2.70.150.10">
    <property type="entry name" value="Calcium-transporting ATPase, cytoplasmic transduction domain A"/>
    <property type="match status" value="1"/>
</dbReference>
<feature type="transmembrane region" description="Helical" evidence="10">
    <location>
        <begin position="820"/>
        <end position="839"/>
    </location>
</feature>